<feature type="domain" description="SDH C-terminal" evidence="4">
    <location>
        <begin position="252"/>
        <end position="276"/>
    </location>
</feature>
<dbReference type="SUPFAM" id="SSF53223">
    <property type="entry name" value="Aminoacid dehydrogenase-like, N-terminal domain"/>
    <property type="match status" value="1"/>
</dbReference>
<reference evidence="5 6" key="1">
    <citation type="submission" date="2024-09" db="EMBL/GenBank/DDBJ databases">
        <authorList>
            <person name="Sun Q."/>
            <person name="Mori K."/>
        </authorList>
    </citation>
    <scope>NUCLEOTIDE SEQUENCE [LARGE SCALE GENOMIC DNA]</scope>
    <source>
        <strain evidence="5 6">NCAIM B.02604</strain>
    </source>
</reference>
<dbReference type="Proteomes" id="UP001589862">
    <property type="component" value="Unassembled WGS sequence"/>
</dbReference>
<proteinExistence type="predicted"/>
<keyword evidence="2" id="KW-0028">Amino-acid biosynthesis</keyword>
<evidence type="ECO:0000259" key="3">
    <source>
        <dbReference type="Pfam" id="PF08501"/>
    </source>
</evidence>
<keyword evidence="6" id="KW-1185">Reference proteome</keyword>
<sequence length="289" mass="30897">MSLPHESQLIGLLGHGVGVSLTPPMIEREAAEQGLPLLYRPIDTARLGYSLAELLQYAADLGFTGFNVTHPHKQEVLGCLDTVAPMAAELGAVNTVLLREVSCGYNTDVSGFGRGLRNTIPADLLGSVLQLGTGGAGSAIGFALLQAGVQQLFLADLDHTAAQAQACRLAKSFPAARIVPIEVAQVQHVMKVVDGFVQATPVGMAHHPGCPIDTGWLRPQMWVADAIYRPIDTELVRAARDADCIVMDGGHMAVGQAIDSFELFTGRKADEERMRRHFNELIATERAVA</sequence>
<evidence type="ECO:0000313" key="5">
    <source>
        <dbReference type="EMBL" id="MFC0582438.1"/>
    </source>
</evidence>
<dbReference type="RefSeq" id="WP_377459594.1">
    <property type="nucleotide sequence ID" value="NZ_JBHLUB010000030.1"/>
</dbReference>
<dbReference type="Gene3D" id="3.40.50.10860">
    <property type="entry name" value="Leucine Dehydrogenase, chain A, domain 1"/>
    <property type="match status" value="1"/>
</dbReference>
<dbReference type="PANTHER" id="PTHR21089:SF1">
    <property type="entry name" value="BIFUNCTIONAL 3-DEHYDROQUINATE DEHYDRATASE_SHIKIMATE DEHYDROGENASE, CHLOROPLASTIC"/>
    <property type="match status" value="1"/>
</dbReference>
<dbReference type="EC" id="1.1.1.25" evidence="5"/>
<organism evidence="5 6">
    <name type="scientific">Micrococcoides hystricis</name>
    <dbReference type="NCBI Taxonomy" id="1572761"/>
    <lineage>
        <taxon>Bacteria</taxon>
        <taxon>Bacillati</taxon>
        <taxon>Actinomycetota</taxon>
        <taxon>Actinomycetes</taxon>
        <taxon>Micrococcales</taxon>
        <taxon>Micrococcaceae</taxon>
        <taxon>Micrococcoides</taxon>
    </lineage>
</organism>
<gene>
    <name evidence="5" type="ORF">ACFFFR_08600</name>
</gene>
<name>A0ABV6PC73_9MICC</name>
<feature type="domain" description="Shikimate dehydrogenase substrate binding N-terminal" evidence="3">
    <location>
        <begin position="12"/>
        <end position="96"/>
    </location>
</feature>
<dbReference type="InterPro" id="IPR022893">
    <property type="entry name" value="Shikimate_DH_fam"/>
</dbReference>
<keyword evidence="2" id="KW-0057">Aromatic amino acid biosynthesis</keyword>
<accession>A0ABV6PC73</accession>
<dbReference type="SUPFAM" id="SSF51735">
    <property type="entry name" value="NAD(P)-binding Rossmann-fold domains"/>
    <property type="match status" value="1"/>
</dbReference>
<evidence type="ECO:0000313" key="6">
    <source>
        <dbReference type="Proteomes" id="UP001589862"/>
    </source>
</evidence>
<dbReference type="Pfam" id="PF08501">
    <property type="entry name" value="Shikimate_dh_N"/>
    <property type="match status" value="1"/>
</dbReference>
<dbReference type="GO" id="GO:0004764">
    <property type="term" value="F:shikimate 3-dehydrogenase (NADP+) activity"/>
    <property type="evidence" value="ECO:0007669"/>
    <property type="project" value="UniProtKB-EC"/>
</dbReference>
<dbReference type="EMBL" id="JBHLUB010000030">
    <property type="protein sequence ID" value="MFC0582438.1"/>
    <property type="molecule type" value="Genomic_DNA"/>
</dbReference>
<evidence type="ECO:0000259" key="4">
    <source>
        <dbReference type="Pfam" id="PF18317"/>
    </source>
</evidence>
<protein>
    <submittedName>
        <fullName evidence="5">Shikimate dehydrogenase</fullName>
        <ecNumber evidence="5">1.1.1.25</ecNumber>
    </submittedName>
</protein>
<dbReference type="InterPro" id="IPR041121">
    <property type="entry name" value="SDH_C"/>
</dbReference>
<dbReference type="Pfam" id="PF18317">
    <property type="entry name" value="SDH_C"/>
    <property type="match status" value="1"/>
</dbReference>
<keyword evidence="5" id="KW-0560">Oxidoreductase</keyword>
<evidence type="ECO:0000256" key="1">
    <source>
        <dbReference type="ARBA" id="ARBA00004871"/>
    </source>
</evidence>
<dbReference type="PANTHER" id="PTHR21089">
    <property type="entry name" value="SHIKIMATE DEHYDROGENASE"/>
    <property type="match status" value="1"/>
</dbReference>
<dbReference type="InterPro" id="IPR013708">
    <property type="entry name" value="Shikimate_DH-bd_N"/>
</dbReference>
<dbReference type="Gene3D" id="3.40.50.720">
    <property type="entry name" value="NAD(P)-binding Rossmann-like Domain"/>
    <property type="match status" value="1"/>
</dbReference>
<comment type="caution">
    <text evidence="5">The sequence shown here is derived from an EMBL/GenBank/DDBJ whole genome shotgun (WGS) entry which is preliminary data.</text>
</comment>
<dbReference type="InterPro" id="IPR046346">
    <property type="entry name" value="Aminoacid_DH-like_N_sf"/>
</dbReference>
<dbReference type="CDD" id="cd01065">
    <property type="entry name" value="NAD_bind_Shikimate_DH"/>
    <property type="match status" value="1"/>
</dbReference>
<dbReference type="InterPro" id="IPR036291">
    <property type="entry name" value="NAD(P)-bd_dom_sf"/>
</dbReference>
<evidence type="ECO:0000256" key="2">
    <source>
        <dbReference type="ARBA" id="ARBA00023141"/>
    </source>
</evidence>
<comment type="pathway">
    <text evidence="1">Metabolic intermediate biosynthesis; chorismate biosynthesis; chorismate from D-erythrose 4-phosphate and phosphoenolpyruvate: step 4/7.</text>
</comment>
<dbReference type="NCBIfam" id="NF009201">
    <property type="entry name" value="PRK12549.1"/>
    <property type="match status" value="1"/>
</dbReference>